<evidence type="ECO:0000313" key="3">
    <source>
        <dbReference type="Proteomes" id="UP000009222"/>
    </source>
</evidence>
<evidence type="ECO:0000313" key="2">
    <source>
        <dbReference type="EMBL" id="AEF81314.1"/>
    </source>
</evidence>
<dbReference type="AlphaFoldDB" id="F5Y7K3"/>
<dbReference type="InterPro" id="IPR000740">
    <property type="entry name" value="GrpE"/>
</dbReference>
<dbReference type="Pfam" id="PF01025">
    <property type="entry name" value="GrpE"/>
    <property type="match status" value="1"/>
</dbReference>
<sequence length="213" mass="24235">MEEELPGKKEGDIPADEIQPEPVDFSPEPALEAPQNSAPYEECARLMNEIQNQILMITSAQDKNDQDMIQIHRDFAAFMRIQDNMQAELEQHRSGLFRQLLDPVLSAISRIYADYANNLERLEDQKLRKNFGNMFGDIEQLLTENGVESYLSVIGGQVSKRYSRIRGKVPTADKELHGTVVKSYNTGFHIGPRVLVPEAVDVYFFDSTITKEE</sequence>
<reference evidence="2 3" key="2">
    <citation type="journal article" date="2011" name="ISME J.">
        <title>RNA-seq reveals cooperative metabolic interactions between two termite-gut spirochete species in co-culture.</title>
        <authorList>
            <person name="Rosenthal A.Z."/>
            <person name="Matson E.G."/>
            <person name="Eldar A."/>
            <person name="Leadbetter J.R."/>
        </authorList>
    </citation>
    <scope>NUCLEOTIDE SEQUENCE [LARGE SCALE GENOMIC DNA]</scope>
    <source>
        <strain evidence="3">ATCC BAA-888 / DSM 13862 / ZAS-9</strain>
    </source>
</reference>
<dbReference type="HOGENOM" id="CLU_1293866_0_0_12"/>
<evidence type="ECO:0008006" key="4">
    <source>
        <dbReference type="Google" id="ProtNLM"/>
    </source>
</evidence>
<dbReference type="KEGG" id="taz:TREAZ_1075"/>
<dbReference type="RefSeq" id="WP_015710913.1">
    <property type="nucleotide sequence ID" value="NC_015577.1"/>
</dbReference>
<organism evidence="2 3">
    <name type="scientific">Leadbettera azotonutricia (strain ATCC BAA-888 / DSM 13862 / ZAS-9)</name>
    <name type="common">Treponema azotonutricium</name>
    <dbReference type="NCBI Taxonomy" id="545695"/>
    <lineage>
        <taxon>Bacteria</taxon>
        <taxon>Pseudomonadati</taxon>
        <taxon>Spirochaetota</taxon>
        <taxon>Spirochaetia</taxon>
        <taxon>Spirochaetales</taxon>
        <taxon>Breznakiellaceae</taxon>
        <taxon>Leadbettera</taxon>
    </lineage>
</organism>
<feature type="region of interest" description="Disordered" evidence="1">
    <location>
        <begin position="1"/>
        <end position="37"/>
    </location>
</feature>
<accession>F5Y7K3</accession>
<evidence type="ECO:0000256" key="1">
    <source>
        <dbReference type="SAM" id="MobiDB-lite"/>
    </source>
</evidence>
<feature type="compositionally biased region" description="Basic and acidic residues" evidence="1">
    <location>
        <begin position="1"/>
        <end position="12"/>
    </location>
</feature>
<dbReference type="GO" id="GO:0042803">
    <property type="term" value="F:protein homodimerization activity"/>
    <property type="evidence" value="ECO:0007669"/>
    <property type="project" value="InterPro"/>
</dbReference>
<dbReference type="GO" id="GO:0000774">
    <property type="term" value="F:adenyl-nucleotide exchange factor activity"/>
    <property type="evidence" value="ECO:0007669"/>
    <property type="project" value="InterPro"/>
</dbReference>
<reference evidence="3" key="1">
    <citation type="submission" date="2009-12" db="EMBL/GenBank/DDBJ databases">
        <title>Complete sequence of Treponema azotonutricium strain ZAS-9.</title>
        <authorList>
            <person name="Tetu S.G."/>
            <person name="Matson E."/>
            <person name="Ren Q."/>
            <person name="Seshadri R."/>
            <person name="Elbourne L."/>
            <person name="Hassan K.A."/>
            <person name="Durkin A."/>
            <person name="Radune D."/>
            <person name="Mohamoud Y."/>
            <person name="Shay R."/>
            <person name="Jin S."/>
            <person name="Zhang X."/>
            <person name="Lucey K."/>
            <person name="Ballor N.R."/>
            <person name="Ottesen E."/>
            <person name="Rosenthal R."/>
            <person name="Allen A."/>
            <person name="Leadbetter J.R."/>
            <person name="Paulsen I.T."/>
        </authorList>
    </citation>
    <scope>NUCLEOTIDE SEQUENCE [LARGE SCALE GENOMIC DNA]</scope>
    <source>
        <strain evidence="3">ATCC BAA-888 / DSM 13862 / ZAS-9</strain>
    </source>
</reference>
<proteinExistence type="predicted"/>
<dbReference type="eggNOG" id="ENOG5033TP1">
    <property type="taxonomic scope" value="Bacteria"/>
</dbReference>
<protein>
    <recommendedName>
        <fullName evidence="4">GrpE protein</fullName>
    </recommendedName>
</protein>
<gene>
    <name evidence="2" type="ordered locus">TREAZ_1075</name>
</gene>
<dbReference type="EMBL" id="CP001841">
    <property type="protein sequence ID" value="AEF81314.1"/>
    <property type="molecule type" value="Genomic_DNA"/>
</dbReference>
<dbReference type="InParanoid" id="F5Y7K3"/>
<dbReference type="GO" id="GO:0006457">
    <property type="term" value="P:protein folding"/>
    <property type="evidence" value="ECO:0007669"/>
    <property type="project" value="InterPro"/>
</dbReference>
<keyword evidence="3" id="KW-1185">Reference proteome</keyword>
<name>F5Y7K3_LEAAZ</name>
<dbReference type="STRING" id="545695.TREAZ_1075"/>
<dbReference type="OrthoDB" id="9956031at2"/>
<dbReference type="Proteomes" id="UP000009222">
    <property type="component" value="Chromosome"/>
</dbReference>
<dbReference type="GO" id="GO:0051087">
    <property type="term" value="F:protein-folding chaperone binding"/>
    <property type="evidence" value="ECO:0007669"/>
    <property type="project" value="InterPro"/>
</dbReference>